<dbReference type="InterPro" id="IPR001753">
    <property type="entry name" value="Enoyl-CoA_hydra/iso"/>
</dbReference>
<dbReference type="SUPFAM" id="SSF52096">
    <property type="entry name" value="ClpP/crotonase"/>
    <property type="match status" value="1"/>
</dbReference>
<evidence type="ECO:0000256" key="2">
    <source>
        <dbReference type="SAM" id="MobiDB-lite"/>
    </source>
</evidence>
<protein>
    <submittedName>
        <fullName evidence="3">Crotonase/enoyl-CoA hydratase family protein</fullName>
    </submittedName>
</protein>
<dbReference type="NCBIfam" id="NF006128">
    <property type="entry name" value="PRK08272.1"/>
    <property type="match status" value="1"/>
</dbReference>
<dbReference type="Proteomes" id="UP001626549">
    <property type="component" value="Chromosome"/>
</dbReference>
<accession>A0ABZ0I9E2</accession>
<dbReference type="CDD" id="cd06558">
    <property type="entry name" value="crotonase-like"/>
    <property type="match status" value="1"/>
</dbReference>
<proteinExistence type="inferred from homology"/>
<dbReference type="EMBL" id="CP136865">
    <property type="protein sequence ID" value="WOJ95333.1"/>
    <property type="molecule type" value="Genomic_DNA"/>
</dbReference>
<evidence type="ECO:0000313" key="4">
    <source>
        <dbReference type="Proteomes" id="UP001626549"/>
    </source>
</evidence>
<feature type="region of interest" description="Disordered" evidence="2">
    <location>
        <begin position="270"/>
        <end position="289"/>
    </location>
</feature>
<dbReference type="PANTHER" id="PTHR43802:SF1">
    <property type="entry name" value="IP11341P-RELATED"/>
    <property type="match status" value="1"/>
</dbReference>
<gene>
    <name evidence="3" type="ORF">R0137_08665</name>
</gene>
<reference evidence="3 4" key="1">
    <citation type="submission" date="2023-10" db="EMBL/GenBank/DDBJ databases">
        <title>Two novel species belonging to the OM43/NOR5 clade.</title>
        <authorList>
            <person name="Park M."/>
        </authorList>
    </citation>
    <scope>NUCLEOTIDE SEQUENCE [LARGE SCALE GENOMIC DNA]</scope>
    <source>
        <strain evidence="3 4">IMCC45268</strain>
    </source>
</reference>
<dbReference type="Gene3D" id="3.90.226.10">
    <property type="entry name" value="2-enoyl-CoA Hydratase, Chain A, domain 1"/>
    <property type="match status" value="1"/>
</dbReference>
<organism evidence="3 4">
    <name type="scientific">Congregibacter brevis</name>
    <dbReference type="NCBI Taxonomy" id="3081201"/>
    <lineage>
        <taxon>Bacteria</taxon>
        <taxon>Pseudomonadati</taxon>
        <taxon>Pseudomonadota</taxon>
        <taxon>Gammaproteobacteria</taxon>
        <taxon>Cellvibrionales</taxon>
        <taxon>Halieaceae</taxon>
        <taxon>Congregibacter</taxon>
    </lineage>
</organism>
<sequence>MSTVRYDTHDRVATLTLNRPERLNAINTSLPADLRAAVERADEDADVHVIVLQGAGKGFCGGYDLVEYAQTPGEMHGSQEMPWDPTLDYAMMSRNTEDFMSLWRASKPTICKIHGAAAAGGSDIALCCDMIVMADDARIGYPPARVWGIPTTMMWVYRLGIENAKRMLFTGDLISGVEAAEMGLIQESVPEGELDAAVQALCDRIKGVPRNQLMMSKMVVNQAYEAMGLANTQRFANFFDGIARHSPEGLWFRERAVDVGFKQAVAERDSGDNIAEGASKNLGPARPTE</sequence>
<dbReference type="PANTHER" id="PTHR43802">
    <property type="entry name" value="ENOYL-COA HYDRATASE"/>
    <property type="match status" value="1"/>
</dbReference>
<evidence type="ECO:0000313" key="3">
    <source>
        <dbReference type="EMBL" id="WOJ95333.1"/>
    </source>
</evidence>
<dbReference type="InterPro" id="IPR029045">
    <property type="entry name" value="ClpP/crotonase-like_dom_sf"/>
</dbReference>
<keyword evidence="4" id="KW-1185">Reference proteome</keyword>
<dbReference type="Pfam" id="PF00378">
    <property type="entry name" value="ECH_1"/>
    <property type="match status" value="1"/>
</dbReference>
<comment type="similarity">
    <text evidence="1">Belongs to the enoyl-CoA hydratase/isomerase family.</text>
</comment>
<evidence type="ECO:0000256" key="1">
    <source>
        <dbReference type="ARBA" id="ARBA00005254"/>
    </source>
</evidence>
<dbReference type="RefSeq" id="WP_407326032.1">
    <property type="nucleotide sequence ID" value="NZ_CP136865.1"/>
</dbReference>
<name>A0ABZ0I9E2_9GAMM</name>